<dbReference type="PANTHER" id="PTHR11360:SF284">
    <property type="entry name" value="EG:103B4.3 PROTEIN-RELATED"/>
    <property type="match status" value="1"/>
</dbReference>
<feature type="transmembrane region" description="Helical" evidence="3">
    <location>
        <begin position="405"/>
        <end position="426"/>
    </location>
</feature>
<feature type="transmembrane region" description="Helical" evidence="3">
    <location>
        <begin position="342"/>
        <end position="362"/>
    </location>
</feature>
<feature type="transmembrane region" description="Helical" evidence="3">
    <location>
        <begin position="70"/>
        <end position="90"/>
    </location>
</feature>
<feature type="transmembrane region" description="Helical" evidence="3">
    <location>
        <begin position="279"/>
        <end position="299"/>
    </location>
</feature>
<feature type="transmembrane region" description="Helical" evidence="3">
    <location>
        <begin position="311"/>
        <end position="335"/>
    </location>
</feature>
<dbReference type="InterPro" id="IPR050327">
    <property type="entry name" value="Proton-linked_MCT"/>
</dbReference>
<evidence type="ECO:0000259" key="4">
    <source>
        <dbReference type="PROSITE" id="PS50850"/>
    </source>
</evidence>
<sequence length="470" mass="51290">MSRIEIVLNNGVEEISLNQSGPRHGSTAEQAIEEEFAADRQNQEASVDEEEVGVKKEVDLADTVSRGRGFLIVFAGFIANFIVFGFGFTYGVFQDFYLGKSGPLYGKPTSAVSIIGSLATGLTYLLTVSNKVLSRYFSIRQSMLIGAIFMAGALISASFAQEIWQFALSQGVMFGIGSSMAYLPPVVHAPPYFNKHRGIAMGLLFSGTGIGGLALAPLTRYLITEVRWQWALRICGIISFTCLAPISFMVFPHPACTTQQEDRSKIVTLNLKLVRTRPFILHMTGSLLQSAGYLIPGYFMSSYGQTLGFSYNQGAVFIGVNNAVNAISKVAVGYFADKFGRLNMLVICCLLSAVTVVALWLAATRDTFISFVILYGVVSGPIISLLPTCMVELFGVQNYQSSTWFLYFCRGVGTFLGAPIAGLLIKHGASLARDYRNAVLYNAALFFANSLCFGCMRVFVASQNDWKVRQ</sequence>
<dbReference type="InterPro" id="IPR020846">
    <property type="entry name" value="MFS_dom"/>
</dbReference>
<keyword evidence="6" id="KW-1185">Reference proteome</keyword>
<feature type="transmembrane region" description="Helical" evidence="3">
    <location>
        <begin position="110"/>
        <end position="130"/>
    </location>
</feature>
<keyword evidence="3" id="KW-1133">Transmembrane helix</keyword>
<evidence type="ECO:0000256" key="3">
    <source>
        <dbReference type="SAM" id="Phobius"/>
    </source>
</evidence>
<feature type="transmembrane region" description="Helical" evidence="3">
    <location>
        <begin position="199"/>
        <end position="218"/>
    </location>
</feature>
<evidence type="ECO:0000313" key="6">
    <source>
        <dbReference type="Proteomes" id="UP000019375"/>
    </source>
</evidence>
<dbReference type="SUPFAM" id="SSF103473">
    <property type="entry name" value="MFS general substrate transporter"/>
    <property type="match status" value="1"/>
</dbReference>
<comment type="subcellular location">
    <subcellularLocation>
        <location evidence="1">Membrane</location>
        <topology evidence="1">Multi-pass membrane protein</topology>
    </subcellularLocation>
</comment>
<dbReference type="EMBL" id="HG316454">
    <property type="protein sequence ID" value="CDF87460.1"/>
    <property type="molecule type" value="Genomic_DNA"/>
</dbReference>
<proteinExistence type="inferred from homology"/>
<organism evidence="5 6">
    <name type="scientific">Zygosaccharomyces bailii (strain CLIB 213 / ATCC 58445 / CBS 680 / BCRC 21525 / NBRC 1098 / NCYC 1416 / NRRL Y-2227)</name>
    <dbReference type="NCBI Taxonomy" id="1333698"/>
    <lineage>
        <taxon>Eukaryota</taxon>
        <taxon>Fungi</taxon>
        <taxon>Dikarya</taxon>
        <taxon>Ascomycota</taxon>
        <taxon>Saccharomycotina</taxon>
        <taxon>Saccharomycetes</taxon>
        <taxon>Saccharomycetales</taxon>
        <taxon>Saccharomycetaceae</taxon>
        <taxon>Zygosaccharomyces</taxon>
    </lineage>
</organism>
<feature type="domain" description="Major facilitator superfamily (MFS) profile" evidence="4">
    <location>
        <begin position="75"/>
        <end position="466"/>
    </location>
</feature>
<dbReference type="OrthoDB" id="410267at2759"/>
<dbReference type="AlphaFoldDB" id="A0A8J2T2C6"/>
<dbReference type="Proteomes" id="UP000019375">
    <property type="component" value="Unassembled WGS sequence"/>
</dbReference>
<feature type="transmembrane region" description="Helical" evidence="3">
    <location>
        <begin position="230"/>
        <end position="251"/>
    </location>
</feature>
<dbReference type="PANTHER" id="PTHR11360">
    <property type="entry name" value="MONOCARBOXYLATE TRANSPORTER"/>
    <property type="match status" value="1"/>
</dbReference>
<comment type="similarity">
    <text evidence="2">Belongs to the major facilitator superfamily. Monocarboxylate porter (TC 2.A.1.13) family.</text>
</comment>
<dbReference type="InterPro" id="IPR011701">
    <property type="entry name" value="MFS"/>
</dbReference>
<dbReference type="Gene3D" id="1.20.1250.20">
    <property type="entry name" value="MFS general substrate transporter like domains"/>
    <property type="match status" value="2"/>
</dbReference>
<dbReference type="PROSITE" id="PS50850">
    <property type="entry name" value="MFS"/>
    <property type="match status" value="1"/>
</dbReference>
<name>A0A8J2T2C6_ZYGB2</name>
<evidence type="ECO:0000256" key="2">
    <source>
        <dbReference type="ARBA" id="ARBA00006727"/>
    </source>
</evidence>
<reference evidence="6" key="1">
    <citation type="journal article" date="2013" name="Genome Announc.">
        <title>Genome sequence of the food spoilage yeast Zygosaccharomyces bailii CLIB 213(T).</title>
        <authorList>
            <person name="Galeote V."/>
            <person name="Bigey F."/>
            <person name="Devillers H."/>
            <person name="Neuveglise C."/>
            <person name="Dequin S."/>
        </authorList>
    </citation>
    <scope>NUCLEOTIDE SEQUENCE [LARGE SCALE GENOMIC DNA]</scope>
    <source>
        <strain evidence="6">CLIB 213 / ATCC 58445 / CBS 680 / CCRC 21525 / NBRC 1098 / NCYC 1416 / NRRL Y-2227</strain>
    </source>
</reference>
<evidence type="ECO:0000256" key="1">
    <source>
        <dbReference type="ARBA" id="ARBA00004141"/>
    </source>
</evidence>
<dbReference type="GO" id="GO:0022857">
    <property type="term" value="F:transmembrane transporter activity"/>
    <property type="evidence" value="ECO:0007669"/>
    <property type="project" value="InterPro"/>
</dbReference>
<accession>A0A8J2T2C6</accession>
<feature type="transmembrane region" description="Helical" evidence="3">
    <location>
        <begin position="368"/>
        <end position="393"/>
    </location>
</feature>
<gene>
    <name evidence="5" type="ORF">BN860_06876g</name>
</gene>
<protein>
    <submittedName>
        <fullName evidence="5">BN860_06876g1_1</fullName>
    </submittedName>
</protein>
<dbReference type="InterPro" id="IPR036259">
    <property type="entry name" value="MFS_trans_sf"/>
</dbReference>
<feature type="transmembrane region" description="Helical" evidence="3">
    <location>
        <begin position="142"/>
        <end position="160"/>
    </location>
</feature>
<keyword evidence="3" id="KW-0472">Membrane</keyword>
<keyword evidence="3" id="KW-0812">Transmembrane</keyword>
<feature type="transmembrane region" description="Helical" evidence="3">
    <location>
        <begin position="438"/>
        <end position="460"/>
    </location>
</feature>
<dbReference type="GO" id="GO:0016020">
    <property type="term" value="C:membrane"/>
    <property type="evidence" value="ECO:0007669"/>
    <property type="project" value="UniProtKB-SubCell"/>
</dbReference>
<evidence type="ECO:0000313" key="5">
    <source>
        <dbReference type="EMBL" id="CDF87460.1"/>
    </source>
</evidence>
<dbReference type="Pfam" id="PF07690">
    <property type="entry name" value="MFS_1"/>
    <property type="match status" value="1"/>
</dbReference>